<dbReference type="FunFam" id="3.30.70.580:FF:000001">
    <property type="entry name" value="tRNA pseudouridine synthase A"/>
    <property type="match status" value="1"/>
</dbReference>
<dbReference type="CDD" id="cd02570">
    <property type="entry name" value="PseudoU_synth_EcTruA"/>
    <property type="match status" value="1"/>
</dbReference>
<comment type="subunit">
    <text evidence="4">Homodimer.</text>
</comment>
<comment type="catalytic activity">
    <reaction evidence="4 7">
        <text>uridine(38/39/40) in tRNA = pseudouridine(38/39/40) in tRNA</text>
        <dbReference type="Rhea" id="RHEA:22376"/>
        <dbReference type="Rhea" id="RHEA-COMP:10085"/>
        <dbReference type="Rhea" id="RHEA-COMP:10087"/>
        <dbReference type="ChEBI" id="CHEBI:65314"/>
        <dbReference type="ChEBI" id="CHEBI:65315"/>
        <dbReference type="EC" id="5.4.99.12"/>
    </reaction>
</comment>
<organism evidence="9 10">
    <name type="scientific">Thermoanaerobacter kivui</name>
    <name type="common">Acetogenium kivui</name>
    <dbReference type="NCBI Taxonomy" id="2325"/>
    <lineage>
        <taxon>Bacteria</taxon>
        <taxon>Bacillati</taxon>
        <taxon>Bacillota</taxon>
        <taxon>Clostridia</taxon>
        <taxon>Thermoanaerobacterales</taxon>
        <taxon>Thermoanaerobacteraceae</taxon>
        <taxon>Thermoanaerobacter</taxon>
    </lineage>
</organism>
<dbReference type="PANTHER" id="PTHR11142">
    <property type="entry name" value="PSEUDOURIDYLATE SYNTHASE"/>
    <property type="match status" value="1"/>
</dbReference>
<feature type="binding site" evidence="4 6">
    <location>
        <position position="110"/>
    </location>
    <ligand>
        <name>substrate</name>
    </ligand>
</feature>
<evidence type="ECO:0000256" key="7">
    <source>
        <dbReference type="RuleBase" id="RU003792"/>
    </source>
</evidence>
<comment type="function">
    <text evidence="4">Formation of pseudouridine at positions 38, 39 and 40 in the anticodon stem and loop of transfer RNAs.</text>
</comment>
<dbReference type="RefSeq" id="WP_049685790.1">
    <property type="nucleotide sequence ID" value="NZ_CP009170.1"/>
</dbReference>
<dbReference type="EC" id="5.4.99.12" evidence="4"/>
<dbReference type="GO" id="GO:0031119">
    <property type="term" value="P:tRNA pseudouridine synthesis"/>
    <property type="evidence" value="ECO:0007669"/>
    <property type="project" value="UniProtKB-UniRule"/>
</dbReference>
<dbReference type="EMBL" id="CP009170">
    <property type="protein sequence ID" value="AIS53158.1"/>
    <property type="molecule type" value="Genomic_DNA"/>
</dbReference>
<comment type="caution">
    <text evidence="4">Lacks conserved residue(s) required for the propagation of feature annotation.</text>
</comment>
<dbReference type="GO" id="GO:0003723">
    <property type="term" value="F:RNA binding"/>
    <property type="evidence" value="ECO:0007669"/>
    <property type="project" value="InterPro"/>
</dbReference>
<evidence type="ECO:0000256" key="6">
    <source>
        <dbReference type="PIRSR" id="PIRSR001430-2"/>
    </source>
</evidence>
<dbReference type="InterPro" id="IPR020103">
    <property type="entry name" value="PsdUridine_synth_cat_dom_sf"/>
</dbReference>
<evidence type="ECO:0000259" key="8">
    <source>
        <dbReference type="Pfam" id="PF01416"/>
    </source>
</evidence>
<dbReference type="SUPFAM" id="SSF55120">
    <property type="entry name" value="Pseudouridine synthase"/>
    <property type="match status" value="1"/>
</dbReference>
<dbReference type="KEGG" id="tki:TKV_c20240"/>
<keyword evidence="2 4" id="KW-0819">tRNA processing</keyword>
<evidence type="ECO:0000256" key="3">
    <source>
        <dbReference type="ARBA" id="ARBA00023235"/>
    </source>
</evidence>
<sequence length="244" mass="27731">MRNIMIVIEYDGTNYHGWQYQKNALTVQQVLQKAIKKVTGEEVALIGASRTDAGVHALYQVANFRSSTKIPTEKLPYALNSVLPDDIVVVEAKDVEDSFHARYSAKRKRYRYLILNRKFPMPTIRNYSWHISYPLNIGEMEKAIKYLIGTHDFSAFKTSGGSKTNPVRTIHDLVLKKEGDFINIEIEADGFLYNMVRIITGTLAYVGLGKIKAEEVIQILESRDRKKAGITAPPQGLYLMKIVY</sequence>
<feature type="domain" description="Pseudouridine synthase I TruA alpha/beta" evidence="8">
    <location>
        <begin position="7"/>
        <end position="104"/>
    </location>
</feature>
<feature type="domain" description="Pseudouridine synthase I TruA alpha/beta" evidence="8">
    <location>
        <begin position="143"/>
        <end position="244"/>
    </location>
</feature>
<reference evidence="10" key="1">
    <citation type="journal article" date="2015" name="Genome Announc.">
        <title>Whole-Genome Sequences of 80 Environmental and Clinical Isolates of Burkholderia pseudomallei.</title>
        <authorList>
            <person name="Johnson S.L."/>
            <person name="Baker A.L."/>
            <person name="Chain P.S."/>
            <person name="Currie B.J."/>
            <person name="Daligault H.E."/>
            <person name="Davenport K.W."/>
            <person name="Davis C.B."/>
            <person name="Inglis T.J."/>
            <person name="Kaestli M."/>
            <person name="Koren S."/>
            <person name="Mayo M."/>
            <person name="Merritt A.J."/>
            <person name="Price E.P."/>
            <person name="Sarovich D.S."/>
            <person name="Warner J."/>
            <person name="Rosovitz M.J."/>
        </authorList>
    </citation>
    <scope>NUCLEOTIDE SEQUENCE [LARGE SCALE GENOMIC DNA]</scope>
    <source>
        <strain evidence="10">DSM 2030</strain>
    </source>
</reference>
<dbReference type="Gene3D" id="3.30.70.660">
    <property type="entry name" value="Pseudouridine synthase I, catalytic domain, C-terminal subdomain"/>
    <property type="match status" value="1"/>
</dbReference>
<dbReference type="InterPro" id="IPR020095">
    <property type="entry name" value="PsdUridine_synth_TruA_C"/>
</dbReference>
<dbReference type="InterPro" id="IPR001406">
    <property type="entry name" value="PsdUridine_synth_TruA"/>
</dbReference>
<feature type="active site" description="Nucleophile" evidence="4 5">
    <location>
        <position position="52"/>
    </location>
</feature>
<dbReference type="PANTHER" id="PTHR11142:SF0">
    <property type="entry name" value="TRNA PSEUDOURIDINE SYNTHASE-LIKE 1"/>
    <property type="match status" value="1"/>
</dbReference>
<dbReference type="Gene3D" id="3.30.70.580">
    <property type="entry name" value="Pseudouridine synthase I, catalytic domain, N-terminal subdomain"/>
    <property type="match status" value="1"/>
</dbReference>
<dbReference type="InterPro" id="IPR020094">
    <property type="entry name" value="TruA/RsuA/RluB/E/F_N"/>
</dbReference>
<evidence type="ECO:0000256" key="4">
    <source>
        <dbReference type="HAMAP-Rule" id="MF_00171"/>
    </source>
</evidence>
<keyword evidence="10" id="KW-1185">Reference proteome</keyword>
<dbReference type="PIRSF" id="PIRSF001430">
    <property type="entry name" value="tRNA_psdUrid_synth"/>
    <property type="match status" value="1"/>
</dbReference>
<evidence type="ECO:0000256" key="1">
    <source>
        <dbReference type="ARBA" id="ARBA00009375"/>
    </source>
</evidence>
<dbReference type="eggNOG" id="COG0101">
    <property type="taxonomic scope" value="Bacteria"/>
</dbReference>
<dbReference type="Proteomes" id="UP000029669">
    <property type="component" value="Chromosome"/>
</dbReference>
<dbReference type="HAMAP" id="MF_00171">
    <property type="entry name" value="TruA"/>
    <property type="match status" value="1"/>
</dbReference>
<gene>
    <name evidence="4 9" type="primary">truA</name>
    <name evidence="9" type="ORF">TKV_c20240</name>
</gene>
<dbReference type="STRING" id="2325.TKV_c20240"/>
<accession>A0A097ATL9</accession>
<evidence type="ECO:0000256" key="5">
    <source>
        <dbReference type="PIRSR" id="PIRSR001430-1"/>
    </source>
</evidence>
<keyword evidence="3 4" id="KW-0413">Isomerase</keyword>
<dbReference type="OrthoDB" id="9811823at2"/>
<proteinExistence type="inferred from homology"/>
<protein>
    <recommendedName>
        <fullName evidence="4">tRNA pseudouridine synthase A</fullName>
        <ecNumber evidence="4">5.4.99.12</ecNumber>
    </recommendedName>
    <alternativeName>
        <fullName evidence="4">tRNA pseudouridine(38-40) synthase</fullName>
    </alternativeName>
    <alternativeName>
        <fullName evidence="4">tRNA pseudouridylate synthase I</fullName>
    </alternativeName>
    <alternativeName>
        <fullName evidence="4">tRNA-uridine isomerase I</fullName>
    </alternativeName>
</protein>
<dbReference type="Pfam" id="PF01416">
    <property type="entry name" value="PseudoU_synth_1"/>
    <property type="match status" value="2"/>
</dbReference>
<evidence type="ECO:0000256" key="2">
    <source>
        <dbReference type="ARBA" id="ARBA00022694"/>
    </source>
</evidence>
<dbReference type="HOGENOM" id="CLU_014673_0_1_9"/>
<name>A0A097ATL9_THEKI</name>
<dbReference type="NCBIfam" id="TIGR00071">
    <property type="entry name" value="hisT_truA"/>
    <property type="match status" value="1"/>
</dbReference>
<evidence type="ECO:0000313" key="9">
    <source>
        <dbReference type="EMBL" id="AIS53158.1"/>
    </source>
</evidence>
<evidence type="ECO:0000313" key="10">
    <source>
        <dbReference type="Proteomes" id="UP000029669"/>
    </source>
</evidence>
<dbReference type="AlphaFoldDB" id="A0A097ATL9"/>
<dbReference type="GO" id="GO:0160147">
    <property type="term" value="F:tRNA pseudouridine(38-40) synthase activity"/>
    <property type="evidence" value="ECO:0007669"/>
    <property type="project" value="UniProtKB-EC"/>
</dbReference>
<comment type="similarity">
    <text evidence="1 4 7">Belongs to the tRNA pseudouridine synthase TruA family.</text>
</comment>
<dbReference type="InterPro" id="IPR020097">
    <property type="entry name" value="PsdUridine_synth_TruA_a/b_dom"/>
</dbReference>